<evidence type="ECO:0000256" key="6">
    <source>
        <dbReference type="ARBA" id="ARBA00022989"/>
    </source>
</evidence>
<keyword evidence="11" id="KW-1185">Reference proteome</keyword>
<feature type="transmembrane region" description="Helical" evidence="8">
    <location>
        <begin position="21"/>
        <end position="40"/>
    </location>
</feature>
<feature type="transmembrane region" description="Helical" evidence="8">
    <location>
        <begin position="254"/>
        <end position="276"/>
    </location>
</feature>
<dbReference type="InterPro" id="IPR013525">
    <property type="entry name" value="ABC2_TM"/>
</dbReference>
<dbReference type="RefSeq" id="WP_010528006.1">
    <property type="nucleotide sequence ID" value="NZ_AFSL01000069.1"/>
</dbReference>
<evidence type="ECO:0000256" key="7">
    <source>
        <dbReference type="ARBA" id="ARBA00023136"/>
    </source>
</evidence>
<keyword evidence="6 8" id="KW-1133">Transmembrane helix</keyword>
<gene>
    <name evidence="10" type="ORF">SAMN05444380_12644</name>
</gene>
<dbReference type="Pfam" id="PF12698">
    <property type="entry name" value="ABC2_membrane_3"/>
    <property type="match status" value="1"/>
</dbReference>
<dbReference type="eggNOG" id="COG0842">
    <property type="taxonomic scope" value="Bacteria"/>
</dbReference>
<accession>A0A1I2F6N9</accession>
<dbReference type="OrthoDB" id="9808686at2"/>
<evidence type="ECO:0000256" key="3">
    <source>
        <dbReference type="ARBA" id="ARBA00022448"/>
    </source>
</evidence>
<evidence type="ECO:0000256" key="1">
    <source>
        <dbReference type="ARBA" id="ARBA00004651"/>
    </source>
</evidence>
<keyword evidence="7 8" id="KW-0472">Membrane</keyword>
<evidence type="ECO:0000313" key="11">
    <source>
        <dbReference type="Proteomes" id="UP000181976"/>
    </source>
</evidence>
<comment type="subcellular location">
    <subcellularLocation>
        <location evidence="1">Cell membrane</location>
        <topology evidence="1">Multi-pass membrane protein</topology>
    </subcellularLocation>
</comment>
<dbReference type="PROSITE" id="PS51012">
    <property type="entry name" value="ABC_TM2"/>
    <property type="match status" value="1"/>
</dbReference>
<dbReference type="GO" id="GO:0005886">
    <property type="term" value="C:plasma membrane"/>
    <property type="evidence" value="ECO:0007669"/>
    <property type="project" value="UniProtKB-SubCell"/>
</dbReference>
<proteinExistence type="inferred from homology"/>
<protein>
    <submittedName>
        <fullName evidence="10">ABC-2 type transport system permease protein</fullName>
    </submittedName>
</protein>
<feature type="transmembrane region" description="Helical" evidence="8">
    <location>
        <begin position="343"/>
        <end position="363"/>
    </location>
</feature>
<dbReference type="InParanoid" id="A0A1I2F6N9"/>
<evidence type="ECO:0000256" key="5">
    <source>
        <dbReference type="ARBA" id="ARBA00022692"/>
    </source>
</evidence>
<dbReference type="EMBL" id="FONA01000026">
    <property type="protein sequence ID" value="SFF00388.1"/>
    <property type="molecule type" value="Genomic_DNA"/>
</dbReference>
<dbReference type="PANTHER" id="PTHR30294:SF29">
    <property type="entry name" value="MULTIDRUG ABC TRANSPORTER PERMEASE YBHS-RELATED"/>
    <property type="match status" value="1"/>
</dbReference>
<dbReference type="Gene3D" id="3.40.1710.10">
    <property type="entry name" value="abc type-2 transporter like domain"/>
    <property type="match status" value="1"/>
</dbReference>
<keyword evidence="4" id="KW-1003">Cell membrane</keyword>
<dbReference type="InterPro" id="IPR047817">
    <property type="entry name" value="ABC2_TM_bact-type"/>
</dbReference>
<feature type="transmembrane region" description="Helical" evidence="8">
    <location>
        <begin position="176"/>
        <end position="199"/>
    </location>
</feature>
<keyword evidence="5 8" id="KW-0812">Transmembrane</keyword>
<keyword evidence="3" id="KW-0813">Transport</keyword>
<reference evidence="10 11" key="1">
    <citation type="submission" date="2016-10" db="EMBL/GenBank/DDBJ databases">
        <authorList>
            <person name="de Groot N.N."/>
        </authorList>
    </citation>
    <scope>NUCLEOTIDE SEQUENCE [LARGE SCALE GENOMIC DNA]</scope>
    <source>
        <strain evidence="10 11">DSM 19012</strain>
    </source>
</reference>
<evidence type="ECO:0000256" key="4">
    <source>
        <dbReference type="ARBA" id="ARBA00022475"/>
    </source>
</evidence>
<evidence type="ECO:0000259" key="9">
    <source>
        <dbReference type="PROSITE" id="PS51012"/>
    </source>
</evidence>
<evidence type="ECO:0000313" key="10">
    <source>
        <dbReference type="EMBL" id="SFF00388.1"/>
    </source>
</evidence>
<evidence type="ECO:0000256" key="8">
    <source>
        <dbReference type="SAM" id="Phobius"/>
    </source>
</evidence>
<comment type="similarity">
    <text evidence="2">Belongs to the ABC-2 integral membrane protein family.</text>
</comment>
<sequence>MRILFYLLQKEFIQIYRNKTILRLIFVIPVVQLLILVNAATLEMRKQQLSVVDEDHSPWSKRLISVLDASPFFVVGKNDENVLSAKKKIEKGEIDFLLVIPQGFESSLMSNEQVKIQLLANAINSQQAQLGYAYLQQVIAGLSQSFVKETYGVLPQAGIVTTFSYWYNPELNYKHFMVPGILVVLVSVVGMFLTAMNLVREKEMGTIEQINVTPVRKWQFIVAKLLPFLLIGLFELALGLTIGKLIYQIPIEGSLWLVFAIATLYLTGLLGLGLLLSTISSSQQQVTFVSFFFLLVFILMSGIFTSVDNMPEWGQKLNLLNPLYYFIDLMRAILLKGAGLSDLWKQVTGISVLAVFLFGLAVLNYRKTI</sequence>
<name>A0A1I2F6N9_9BACT</name>
<evidence type="ECO:0000256" key="2">
    <source>
        <dbReference type="ARBA" id="ARBA00007783"/>
    </source>
</evidence>
<feature type="transmembrane region" description="Helical" evidence="8">
    <location>
        <begin position="220"/>
        <end position="242"/>
    </location>
</feature>
<organism evidence="10 11">
    <name type="scientific">Thermophagus xiamenensis</name>
    <dbReference type="NCBI Taxonomy" id="385682"/>
    <lineage>
        <taxon>Bacteria</taxon>
        <taxon>Pseudomonadati</taxon>
        <taxon>Bacteroidota</taxon>
        <taxon>Bacteroidia</taxon>
        <taxon>Marinilabiliales</taxon>
        <taxon>Marinilabiliaceae</taxon>
        <taxon>Thermophagus</taxon>
    </lineage>
</organism>
<dbReference type="GO" id="GO:0140359">
    <property type="term" value="F:ABC-type transporter activity"/>
    <property type="evidence" value="ECO:0007669"/>
    <property type="project" value="InterPro"/>
</dbReference>
<dbReference type="Proteomes" id="UP000181976">
    <property type="component" value="Unassembled WGS sequence"/>
</dbReference>
<dbReference type="PANTHER" id="PTHR30294">
    <property type="entry name" value="MEMBRANE COMPONENT OF ABC TRANSPORTER YHHJ-RELATED"/>
    <property type="match status" value="1"/>
</dbReference>
<feature type="domain" description="ABC transmembrane type-2" evidence="9">
    <location>
        <begin position="140"/>
        <end position="368"/>
    </location>
</feature>
<feature type="transmembrane region" description="Helical" evidence="8">
    <location>
        <begin position="288"/>
        <end position="307"/>
    </location>
</feature>
<dbReference type="InterPro" id="IPR051449">
    <property type="entry name" value="ABC-2_transporter_component"/>
</dbReference>
<dbReference type="STRING" id="385682.SAMN05444380_12644"/>
<dbReference type="AlphaFoldDB" id="A0A1I2F6N9"/>